<keyword evidence="5 7" id="KW-0949">S-adenosyl-L-methionine</keyword>
<dbReference type="RefSeq" id="WP_031287345.1">
    <property type="nucleotide sequence ID" value="NZ_JACAUQ010000002.1"/>
</dbReference>
<evidence type="ECO:0000313" key="8">
    <source>
        <dbReference type="EMBL" id="EAC7480071.1"/>
    </source>
</evidence>
<dbReference type="GO" id="GO:1904047">
    <property type="term" value="F:S-adenosyl-L-methionine binding"/>
    <property type="evidence" value="ECO:0007669"/>
    <property type="project" value="TreeGrafter"/>
</dbReference>
<evidence type="ECO:0000256" key="6">
    <source>
        <dbReference type="ARBA" id="ARBA00047942"/>
    </source>
</evidence>
<evidence type="ECO:0000256" key="5">
    <source>
        <dbReference type="ARBA" id="ARBA00022691"/>
    </source>
</evidence>
<keyword evidence="4 7" id="KW-0808">Transferase</keyword>
<dbReference type="EMBL" id="AAAJWF010000003">
    <property type="protein sequence ID" value="EAC7480071.1"/>
    <property type="molecule type" value="Genomic_DNA"/>
</dbReference>
<dbReference type="PRINTS" id="PR00505">
    <property type="entry name" value="D12N6MTFRASE"/>
</dbReference>
<dbReference type="AlphaFoldDB" id="A0A683UT45"/>
<evidence type="ECO:0000313" key="9">
    <source>
        <dbReference type="EMBL" id="NYA00793.1"/>
    </source>
</evidence>
<keyword evidence="3 7" id="KW-0489">Methyltransferase</keyword>
<evidence type="ECO:0000256" key="2">
    <source>
        <dbReference type="ARBA" id="ARBA00011900"/>
    </source>
</evidence>
<dbReference type="Proteomes" id="UP000544530">
    <property type="component" value="Unassembled WGS sequence"/>
</dbReference>
<dbReference type="Gene3D" id="1.10.1020.10">
    <property type="entry name" value="Adenine-specific Methyltransferase, Domain 2"/>
    <property type="match status" value="1"/>
</dbReference>
<dbReference type="PANTHER" id="PTHR30481:SF3">
    <property type="entry name" value="DNA ADENINE METHYLASE"/>
    <property type="match status" value="1"/>
</dbReference>
<dbReference type="InterPro" id="IPR029063">
    <property type="entry name" value="SAM-dependent_MTases_sf"/>
</dbReference>
<dbReference type="Proteomes" id="UP000368512">
    <property type="component" value="Unassembled WGS sequence"/>
</dbReference>
<dbReference type="PROSITE" id="PS00092">
    <property type="entry name" value="N6_MTASE"/>
    <property type="match status" value="2"/>
</dbReference>
<dbReference type="GO" id="GO:0009007">
    <property type="term" value="F:site-specific DNA-methyltransferase (adenine-specific) activity"/>
    <property type="evidence" value="ECO:0007669"/>
    <property type="project" value="UniProtKB-UniRule"/>
</dbReference>
<dbReference type="NCBIfam" id="TIGR00571">
    <property type="entry name" value="dam"/>
    <property type="match status" value="1"/>
</dbReference>
<gene>
    <name evidence="8" type="ORF">DQ70_05190</name>
    <name evidence="9" type="ORF">HZJ64_03020</name>
</gene>
<protein>
    <recommendedName>
        <fullName evidence="2 7">Site-specific DNA-methyltransferase (adenine-specific)</fullName>
        <ecNumber evidence="2 7">2.1.1.72</ecNumber>
    </recommendedName>
</protein>
<dbReference type="GO" id="GO:0006298">
    <property type="term" value="P:mismatch repair"/>
    <property type="evidence" value="ECO:0007669"/>
    <property type="project" value="TreeGrafter"/>
</dbReference>
<dbReference type="InterPro" id="IPR012327">
    <property type="entry name" value="MeTrfase_D12"/>
</dbReference>
<dbReference type="EC" id="2.1.1.72" evidence="2 7"/>
<name>A0A683UT45_LISMN</name>
<dbReference type="InterPro" id="IPR012186">
    <property type="entry name" value="Ade-mod_methylase_MStsI"/>
</dbReference>
<dbReference type="Pfam" id="PF02086">
    <property type="entry name" value="MethyltransfD12"/>
    <property type="match status" value="2"/>
</dbReference>
<dbReference type="PIRSF" id="PIRSF036638">
    <property type="entry name" value="M_m6A_StsI"/>
    <property type="match status" value="1"/>
</dbReference>
<comment type="catalytic activity">
    <reaction evidence="6 7">
        <text>a 2'-deoxyadenosine in DNA + S-adenosyl-L-methionine = an N(6)-methyl-2'-deoxyadenosine in DNA + S-adenosyl-L-homocysteine + H(+)</text>
        <dbReference type="Rhea" id="RHEA:15197"/>
        <dbReference type="Rhea" id="RHEA-COMP:12418"/>
        <dbReference type="Rhea" id="RHEA-COMP:12419"/>
        <dbReference type="ChEBI" id="CHEBI:15378"/>
        <dbReference type="ChEBI" id="CHEBI:57856"/>
        <dbReference type="ChEBI" id="CHEBI:59789"/>
        <dbReference type="ChEBI" id="CHEBI:90615"/>
        <dbReference type="ChEBI" id="CHEBI:90616"/>
        <dbReference type="EC" id="2.1.1.72"/>
    </reaction>
</comment>
<reference evidence="8 10" key="1">
    <citation type="submission" date="2018-06" db="EMBL/GenBank/DDBJ databases">
        <authorList>
            <consortium name="GenomeTrakr: Next Generation Sequencing Network for Food Pathogen Tracability"/>
        </authorList>
    </citation>
    <scope>NUCLEOTIDE SEQUENCE [LARGE SCALE GENOMIC DNA]</scope>
    <source>
        <strain evidence="8 10">CFSAN008042</strain>
    </source>
</reference>
<dbReference type="PANTHER" id="PTHR30481">
    <property type="entry name" value="DNA ADENINE METHYLASE"/>
    <property type="match status" value="1"/>
</dbReference>
<dbReference type="Gene3D" id="3.40.50.150">
    <property type="entry name" value="Vaccinia Virus protein VP39"/>
    <property type="match status" value="1"/>
</dbReference>
<organism evidence="8 10">
    <name type="scientific">Listeria monocytogenes</name>
    <dbReference type="NCBI Taxonomy" id="1639"/>
    <lineage>
        <taxon>Bacteria</taxon>
        <taxon>Bacillati</taxon>
        <taxon>Bacillota</taxon>
        <taxon>Bacilli</taxon>
        <taxon>Bacillales</taxon>
        <taxon>Listeriaceae</taxon>
        <taxon>Listeria</taxon>
    </lineage>
</organism>
<dbReference type="GO" id="GO:0032259">
    <property type="term" value="P:methylation"/>
    <property type="evidence" value="ECO:0007669"/>
    <property type="project" value="UniProtKB-KW"/>
</dbReference>
<reference evidence="9 11" key="2">
    <citation type="submission" date="2020-06" db="EMBL/GenBank/DDBJ databases">
        <title>Two Listeria outbreaks in Switzerland in 2018 and 2020.</title>
        <authorList>
            <person name="Stevens M.J.A."/>
            <person name="Bloemberg G."/>
            <person name="Nusch-Inderbinnen M."/>
            <person name="Stephan R."/>
        </authorList>
    </citation>
    <scope>NUCLEOTIDE SEQUENCE [LARGE SCALE GENOMIC DNA]</scope>
    <source>
        <strain evidence="9 11">N18-0707</strain>
    </source>
</reference>
<evidence type="ECO:0000256" key="7">
    <source>
        <dbReference type="RuleBase" id="RU361257"/>
    </source>
</evidence>
<sequence length="617" mass="73056">MRFIGNKESMVTEIYELLKRKGLVDKGYTLFDAFTGTGTVADYLKDSFRLKVNDLLNWSVIYSRGRILANECTFAKLGFDPIKFFNSNDEIIKGFFYENYSPGGSERMYFNEKNAGRIDYFRQTVEEWFNKELINYNEYCYLLACLIESVSHVSNTAGVYGAFLKRWDSRALKDIKFIEVISYEKKNIKADFYNSKLEDIIEDVECDVLYLDPPYTQNQYGTQYHLLETLVLYDNPSISPVTGSRKTAPMRSDWSKNFKSHILLDKILAKTKAKYVVLSYNVDGFMSKQFIETCFKRYGKIETYQCEKISYKKYRNFKTKRENEHFEYLFFIEKKDINEVTYESPLNYIGSKSKMIAEMKPLMPSEIDKFVDLFGGGFNVGINIKSQKTIYNDTNWIVKDLVKSFSKYETYDYLMYIQRMIKKFGLEASNRESYLNVRNHYNSLPIADRDPRLLYTVILYGFQQQIRFNSDYDFNNPVGMRWFNDRVLEKMVSFSRAIKEENFEFTSRSFEDYIDEIDSNTFVYMDPPYMLTNGSYNDGKRGFGGWTTEHEQKLMDFADELNRRGIKFMISYVLEHQGEVNDRMKDWLEYRLYKLINLNPIPGRKRKEVVIINYDLS</sequence>
<evidence type="ECO:0000313" key="11">
    <source>
        <dbReference type="Proteomes" id="UP000544530"/>
    </source>
</evidence>
<evidence type="ECO:0000256" key="1">
    <source>
        <dbReference type="ARBA" id="ARBA00006594"/>
    </source>
</evidence>
<dbReference type="KEGG" id="lmv:Y193_02680"/>
<dbReference type="EMBL" id="JACAVN010000002">
    <property type="protein sequence ID" value="NYA00793.1"/>
    <property type="molecule type" value="Genomic_DNA"/>
</dbReference>
<dbReference type="InterPro" id="IPR023095">
    <property type="entry name" value="Ade_MeTrfase_dom_2"/>
</dbReference>
<evidence type="ECO:0000256" key="4">
    <source>
        <dbReference type="ARBA" id="ARBA00022679"/>
    </source>
</evidence>
<dbReference type="SUPFAM" id="SSF53335">
    <property type="entry name" value="S-adenosyl-L-methionine-dependent methyltransferases"/>
    <property type="match status" value="2"/>
</dbReference>
<dbReference type="GO" id="GO:0009307">
    <property type="term" value="P:DNA restriction-modification system"/>
    <property type="evidence" value="ECO:0007669"/>
    <property type="project" value="InterPro"/>
</dbReference>
<comment type="similarity">
    <text evidence="1 7">Belongs to the N(4)/N(6)-methyltransferase family.</text>
</comment>
<proteinExistence type="inferred from homology"/>
<evidence type="ECO:0000313" key="10">
    <source>
        <dbReference type="Proteomes" id="UP000368512"/>
    </source>
</evidence>
<comment type="caution">
    <text evidence="8">The sequence shown here is derived from an EMBL/GenBank/DDBJ whole genome shotgun (WGS) entry which is preliminary data.</text>
</comment>
<dbReference type="InterPro" id="IPR002052">
    <property type="entry name" value="DNA_methylase_N6_adenine_CS"/>
</dbReference>
<accession>A0A683UT45</accession>
<evidence type="ECO:0000256" key="3">
    <source>
        <dbReference type="ARBA" id="ARBA00022603"/>
    </source>
</evidence>
<dbReference type="GO" id="GO:0043565">
    <property type="term" value="F:sequence-specific DNA binding"/>
    <property type="evidence" value="ECO:0007669"/>
    <property type="project" value="TreeGrafter"/>
</dbReference>